<proteinExistence type="predicted"/>
<comment type="caution">
    <text evidence="3">The sequence shown here is derived from an EMBL/GenBank/DDBJ whole genome shotgun (WGS) entry which is preliminary data.</text>
</comment>
<dbReference type="Gene3D" id="6.20.50.110">
    <property type="entry name" value="Methyltransferase, zinc-binding domain"/>
    <property type="match status" value="1"/>
</dbReference>
<feature type="domain" description="C-methyltransferase" evidence="2">
    <location>
        <begin position="209"/>
        <end position="350"/>
    </location>
</feature>
<dbReference type="InterPro" id="IPR029063">
    <property type="entry name" value="SAM-dependent_MTases_sf"/>
</dbReference>
<dbReference type="InterPro" id="IPR038576">
    <property type="entry name" value="Methyltransf_Zn-bd_dom_put_sf"/>
</dbReference>
<dbReference type="RefSeq" id="WP_122188536.1">
    <property type="nucleotide sequence ID" value="NZ_RFFH01000005.1"/>
</dbReference>
<organism evidence="3 4">
    <name type="scientific">Nocardia stercoris</name>
    <dbReference type="NCBI Taxonomy" id="2483361"/>
    <lineage>
        <taxon>Bacteria</taxon>
        <taxon>Bacillati</taxon>
        <taxon>Actinomycetota</taxon>
        <taxon>Actinomycetes</taxon>
        <taxon>Mycobacteriales</taxon>
        <taxon>Nocardiaceae</taxon>
        <taxon>Nocardia</taxon>
    </lineage>
</organism>
<keyword evidence="3" id="KW-0808">Transferase</keyword>
<evidence type="ECO:0000259" key="1">
    <source>
        <dbReference type="Pfam" id="PF08421"/>
    </source>
</evidence>
<dbReference type="InterPro" id="IPR013691">
    <property type="entry name" value="MeTrfase_14"/>
</dbReference>
<gene>
    <name evidence="3" type="ORF">EBN03_14420</name>
</gene>
<dbReference type="OrthoDB" id="3637131at2"/>
<dbReference type="SUPFAM" id="SSF53335">
    <property type="entry name" value="S-adenosyl-L-methionine-dependent methyltransferases"/>
    <property type="match status" value="1"/>
</dbReference>
<name>A0A3M2L8E1_9NOCA</name>
<dbReference type="GO" id="GO:0016740">
    <property type="term" value="F:transferase activity"/>
    <property type="evidence" value="ECO:0007669"/>
    <property type="project" value="UniProtKB-KW"/>
</dbReference>
<evidence type="ECO:0000259" key="2">
    <source>
        <dbReference type="Pfam" id="PF08484"/>
    </source>
</evidence>
<accession>A0A3M2L8E1</accession>
<dbReference type="EMBL" id="RFFH01000005">
    <property type="protein sequence ID" value="RMI32195.1"/>
    <property type="molecule type" value="Genomic_DNA"/>
</dbReference>
<dbReference type="Pfam" id="PF08484">
    <property type="entry name" value="Methyltransf_14"/>
    <property type="match status" value="1"/>
</dbReference>
<evidence type="ECO:0000313" key="3">
    <source>
        <dbReference type="EMBL" id="RMI32195.1"/>
    </source>
</evidence>
<dbReference type="Gene3D" id="3.40.50.150">
    <property type="entry name" value="Vaccinia Virus protein VP39"/>
    <property type="match status" value="1"/>
</dbReference>
<dbReference type="AlphaFoldDB" id="A0A3M2L8E1"/>
<dbReference type="InterPro" id="IPR013630">
    <property type="entry name" value="Methyltransf_Zn-bd_dom_put"/>
</dbReference>
<sequence length="365" mass="38824">MTEPARGCRACGGTDLTRILDLGAMPAADHFPAEDDPVTDQAHDLAMDLCGGCGLAQLADDDTVADEPRGVEPRALRDQAADAVARVAAAGWLPGGTVREFGSPHGGTWIPLLTERGYRETADAAADVVLDSFGMMHEPDQAAAVAARAAATRPGGVLLLQFHSLRTIVAQGQWNALRHGHFAYYTLPVLRRMLAGAGMRVVRAWEFDLYGGTVLVAAVHSTAPARPDSDLDRLLALENPFTTVAGTATLQQEADRQVRELRAGLAEAAARGQRSYAYGAASRAVALFARAGLDRELLAGVADASPGKHGRRMPGTDIPIITPEQLVAANPDRVLLTVPDLLDEVRSAYPALNGKWAAEFRFPER</sequence>
<evidence type="ECO:0000313" key="4">
    <source>
        <dbReference type="Proteomes" id="UP000279275"/>
    </source>
</evidence>
<dbReference type="Proteomes" id="UP000279275">
    <property type="component" value="Unassembled WGS sequence"/>
</dbReference>
<keyword evidence="4" id="KW-1185">Reference proteome</keyword>
<feature type="domain" description="Methyltransferase putative zinc binding" evidence="1">
    <location>
        <begin position="8"/>
        <end position="60"/>
    </location>
</feature>
<protein>
    <submittedName>
        <fullName evidence="3">Transferase</fullName>
    </submittedName>
</protein>
<reference evidence="3 4" key="1">
    <citation type="submission" date="2018-10" db="EMBL/GenBank/DDBJ databases">
        <title>Isolation from cow dung.</title>
        <authorList>
            <person name="Ling L."/>
        </authorList>
    </citation>
    <scope>NUCLEOTIDE SEQUENCE [LARGE SCALE GENOMIC DNA]</scope>
    <source>
        <strain evidence="3 4">NEAU-LL90</strain>
    </source>
</reference>
<dbReference type="Gene3D" id="3.40.50.720">
    <property type="entry name" value="NAD(P)-binding Rossmann-like Domain"/>
    <property type="match status" value="1"/>
</dbReference>
<dbReference type="Pfam" id="PF08421">
    <property type="entry name" value="Methyltransf_13"/>
    <property type="match status" value="1"/>
</dbReference>